<keyword evidence="4" id="KW-0312">Gluconeogenesis</keyword>
<evidence type="ECO:0000256" key="5">
    <source>
        <dbReference type="ARBA" id="ARBA00023152"/>
    </source>
</evidence>
<dbReference type="GO" id="GO:0006096">
    <property type="term" value="P:glycolytic process"/>
    <property type="evidence" value="ECO:0007669"/>
    <property type="project" value="UniProtKB-KW"/>
</dbReference>
<dbReference type="Proteomes" id="UP000782610">
    <property type="component" value="Unassembled WGS sequence"/>
</dbReference>
<evidence type="ECO:0000313" key="9">
    <source>
        <dbReference type="Proteomes" id="UP000782610"/>
    </source>
</evidence>
<comment type="caution">
    <text evidence="8">The sequence shown here is derived from an EMBL/GenBank/DDBJ whole genome shotgun (WGS) entry which is preliminary data.</text>
</comment>
<dbReference type="AlphaFoldDB" id="A0A933NZZ8"/>
<organism evidence="8 9">
    <name type="scientific">Devosia nanyangense</name>
    <dbReference type="NCBI Taxonomy" id="1228055"/>
    <lineage>
        <taxon>Bacteria</taxon>
        <taxon>Pseudomonadati</taxon>
        <taxon>Pseudomonadota</taxon>
        <taxon>Alphaproteobacteria</taxon>
        <taxon>Hyphomicrobiales</taxon>
        <taxon>Devosiaceae</taxon>
        <taxon>Devosia</taxon>
    </lineage>
</organism>
<dbReference type="InterPro" id="IPR011051">
    <property type="entry name" value="RmlC_Cupin_sf"/>
</dbReference>
<accession>A0A933NZZ8</accession>
<comment type="similarity">
    <text evidence="2">Belongs to the archaeal-type GPI family.</text>
</comment>
<dbReference type="GO" id="GO:0006094">
    <property type="term" value="P:gluconeogenesis"/>
    <property type="evidence" value="ECO:0007669"/>
    <property type="project" value="UniProtKB-KW"/>
</dbReference>
<evidence type="ECO:0000256" key="4">
    <source>
        <dbReference type="ARBA" id="ARBA00022432"/>
    </source>
</evidence>
<dbReference type="InterPro" id="IPR014710">
    <property type="entry name" value="RmlC-like_jellyroll"/>
</dbReference>
<sequence>MKIVEPTSTQIVLPSGELMGASGRYSKRVSELAGCYADHGAFQALVALRGDEIAYVVDQFAPKTTEGDLIFGTSTLEPGDVAGEFFMTRGHLHKKADRSEIYQCIAGRGVMLMETLEGRVAAIELVPGHIVYVPPYWIHRSVNVGPEKLVTLFCYPADAGQDYEIIAAAGGMASLIVSDGRGGWRQAPNLRYVGRADRTKPGSVE</sequence>
<evidence type="ECO:0000256" key="2">
    <source>
        <dbReference type="ARBA" id="ARBA00006542"/>
    </source>
</evidence>
<dbReference type="Gene3D" id="2.60.120.10">
    <property type="entry name" value="Jelly Rolls"/>
    <property type="match status" value="1"/>
</dbReference>
<evidence type="ECO:0000313" key="8">
    <source>
        <dbReference type="EMBL" id="MBI4923273.1"/>
    </source>
</evidence>
<protein>
    <recommendedName>
        <fullName evidence="3">glucose-6-phosphate isomerase</fullName>
        <ecNumber evidence="3">5.3.1.9</ecNumber>
    </recommendedName>
</protein>
<comment type="pathway">
    <text evidence="1">Carbohydrate degradation; glycolysis; D-glyceraldehyde 3-phosphate and glycerone phosphate from D-glucose: step 2/4.</text>
</comment>
<dbReference type="EMBL" id="JACRAF010000050">
    <property type="protein sequence ID" value="MBI4923273.1"/>
    <property type="molecule type" value="Genomic_DNA"/>
</dbReference>
<reference evidence="8" key="1">
    <citation type="submission" date="2020-07" db="EMBL/GenBank/DDBJ databases">
        <title>Huge and variable diversity of episymbiotic CPR bacteria and DPANN archaea in groundwater ecosystems.</title>
        <authorList>
            <person name="He C.Y."/>
            <person name="Keren R."/>
            <person name="Whittaker M."/>
            <person name="Farag I.F."/>
            <person name="Doudna J."/>
            <person name="Cate J.H.D."/>
            <person name="Banfield J.F."/>
        </authorList>
    </citation>
    <scope>NUCLEOTIDE SEQUENCE</scope>
    <source>
        <strain evidence="8">NC_groundwater_1586_Pr3_B-0.1um_66_15</strain>
    </source>
</reference>
<name>A0A933NZZ8_9HYPH</name>
<keyword evidence="8" id="KW-0413">Isomerase</keyword>
<dbReference type="CDD" id="cd02218">
    <property type="entry name" value="cupin_PGI"/>
    <property type="match status" value="1"/>
</dbReference>
<keyword evidence="5" id="KW-0324">Glycolysis</keyword>
<dbReference type="Pfam" id="PF06560">
    <property type="entry name" value="GPI"/>
    <property type="match status" value="1"/>
</dbReference>
<comment type="catalytic activity">
    <reaction evidence="6">
        <text>alpha-D-glucose 6-phosphate = beta-D-fructose 6-phosphate</text>
        <dbReference type="Rhea" id="RHEA:11816"/>
        <dbReference type="ChEBI" id="CHEBI:57634"/>
        <dbReference type="ChEBI" id="CHEBI:58225"/>
        <dbReference type="EC" id="5.3.1.9"/>
    </reaction>
</comment>
<evidence type="ECO:0000256" key="6">
    <source>
        <dbReference type="ARBA" id="ARBA00029321"/>
    </source>
</evidence>
<dbReference type="InterPro" id="IPR010551">
    <property type="entry name" value="G6P_isomerase_prok"/>
</dbReference>
<dbReference type="SUPFAM" id="SSF51182">
    <property type="entry name" value="RmlC-like cupins"/>
    <property type="match status" value="1"/>
</dbReference>
<dbReference type="GO" id="GO:0004347">
    <property type="term" value="F:glucose-6-phosphate isomerase activity"/>
    <property type="evidence" value="ECO:0007669"/>
    <property type="project" value="UniProtKB-EC"/>
</dbReference>
<gene>
    <name evidence="8" type="ORF">HY834_16145</name>
</gene>
<dbReference type="EC" id="5.3.1.9" evidence="3"/>
<feature type="domain" description="Glucose-6-phosphate isomerase prokaryote" evidence="7">
    <location>
        <begin position="27"/>
        <end position="187"/>
    </location>
</feature>
<evidence type="ECO:0000259" key="7">
    <source>
        <dbReference type="Pfam" id="PF06560"/>
    </source>
</evidence>
<evidence type="ECO:0000256" key="1">
    <source>
        <dbReference type="ARBA" id="ARBA00004926"/>
    </source>
</evidence>
<dbReference type="GO" id="GO:0005737">
    <property type="term" value="C:cytoplasm"/>
    <property type="evidence" value="ECO:0007669"/>
    <property type="project" value="InterPro"/>
</dbReference>
<proteinExistence type="inferred from homology"/>
<evidence type="ECO:0000256" key="3">
    <source>
        <dbReference type="ARBA" id="ARBA00011952"/>
    </source>
</evidence>